<organism evidence="2 3">
    <name type="scientific">Paenibacillus allorhizoplanae</name>
    <dbReference type="NCBI Taxonomy" id="2905648"/>
    <lineage>
        <taxon>Bacteria</taxon>
        <taxon>Bacillati</taxon>
        <taxon>Bacillota</taxon>
        <taxon>Bacilli</taxon>
        <taxon>Bacillales</taxon>
        <taxon>Paenibacillaceae</taxon>
        <taxon>Paenibacillus</taxon>
    </lineage>
</organism>
<dbReference type="PANTHER" id="PTHR33434">
    <property type="entry name" value="DEGV DOMAIN-CONTAINING PROTEIN DR_1986-RELATED"/>
    <property type="match status" value="1"/>
</dbReference>
<comment type="caution">
    <text evidence="2">The sequence shown here is derived from an EMBL/GenBank/DDBJ whole genome shotgun (WGS) entry which is preliminary data.</text>
</comment>
<dbReference type="Pfam" id="PF02645">
    <property type="entry name" value="DegV"/>
    <property type="match status" value="1"/>
</dbReference>
<dbReference type="InterPro" id="IPR003797">
    <property type="entry name" value="DegV"/>
</dbReference>
<sequence>MIGVSPVTNIRIVTDSTADIPLAVREALNIEMVPLKINFGEEQFLDTVTLQSEDFYRKLTSSAHFPTTSTPSPGEFLDVYQSLLEKPDTEVISIHLSSVLSGTYRTAELASTLLEGDQLGKVHVVDSCSASYGIGALVVAAAEAVQAGKSVDEIVTLVQTMRANFYIYFLVDTLEFLQKGGRIGKASALLGSLLNIKPILSLDSAGEVSVVDKVRGNKKAIARILELLAADVSDKTIRSLHIAHANNLEGAEQLREAIVQRFAVENVAYITLGPVIGAHAGPGTIAAFVSTV</sequence>
<evidence type="ECO:0000313" key="3">
    <source>
        <dbReference type="Proteomes" id="UP000838821"/>
    </source>
</evidence>
<dbReference type="InterPro" id="IPR043168">
    <property type="entry name" value="DegV_C"/>
</dbReference>
<dbReference type="PROSITE" id="PS51482">
    <property type="entry name" value="DEGV"/>
    <property type="match status" value="1"/>
</dbReference>
<evidence type="ECO:0000313" key="2">
    <source>
        <dbReference type="EMBL" id="CAH1205164.1"/>
    </source>
</evidence>
<dbReference type="NCBIfam" id="TIGR00762">
    <property type="entry name" value="DegV"/>
    <property type="match status" value="1"/>
</dbReference>
<keyword evidence="3" id="KW-1185">Reference proteome</keyword>
<dbReference type="SUPFAM" id="SSF82549">
    <property type="entry name" value="DAK1/DegV-like"/>
    <property type="match status" value="1"/>
</dbReference>
<proteinExistence type="predicted"/>
<keyword evidence="1" id="KW-0446">Lipid-binding</keyword>
<accession>A0ABM9C697</accession>
<evidence type="ECO:0000256" key="1">
    <source>
        <dbReference type="ARBA" id="ARBA00023121"/>
    </source>
</evidence>
<dbReference type="EMBL" id="CAKMMW010000006">
    <property type="protein sequence ID" value="CAH1205164.1"/>
    <property type="molecule type" value="Genomic_DNA"/>
</dbReference>
<dbReference type="InterPro" id="IPR050270">
    <property type="entry name" value="DegV_domain_contain"/>
</dbReference>
<gene>
    <name evidence="2" type="ORF">PAECIP111891_02700</name>
</gene>
<name>A0ABM9C697_9BACL</name>
<protein>
    <submittedName>
        <fullName evidence="2">DegV domain-containing protein</fullName>
    </submittedName>
</protein>
<dbReference type="Gene3D" id="3.30.1180.10">
    <property type="match status" value="1"/>
</dbReference>
<dbReference type="Proteomes" id="UP000838821">
    <property type="component" value="Unassembled WGS sequence"/>
</dbReference>
<dbReference type="Gene3D" id="3.40.50.10170">
    <property type="match status" value="1"/>
</dbReference>
<dbReference type="PANTHER" id="PTHR33434:SF2">
    <property type="entry name" value="FATTY ACID-BINDING PROTEIN TM_1468"/>
    <property type="match status" value="1"/>
</dbReference>
<reference evidence="2" key="1">
    <citation type="submission" date="2022-01" db="EMBL/GenBank/DDBJ databases">
        <authorList>
            <person name="Criscuolo A."/>
        </authorList>
    </citation>
    <scope>NUCLEOTIDE SEQUENCE</scope>
    <source>
        <strain evidence="2">CIP111891</strain>
    </source>
</reference>